<evidence type="ECO:0000313" key="5">
    <source>
        <dbReference type="EMBL" id="BDV32833.1"/>
    </source>
</evidence>
<name>A0ABM8E4L0_9HYPH</name>
<dbReference type="Pfam" id="PF07859">
    <property type="entry name" value="Abhydrolase_3"/>
    <property type="match status" value="1"/>
</dbReference>
<dbReference type="InterPro" id="IPR033140">
    <property type="entry name" value="Lipase_GDXG_put_SER_AS"/>
</dbReference>
<gene>
    <name evidence="5" type="ORF">SS37A_03620</name>
</gene>
<keyword evidence="6" id="KW-1185">Reference proteome</keyword>
<dbReference type="SUPFAM" id="SSF53474">
    <property type="entry name" value="alpha/beta-Hydrolases"/>
    <property type="match status" value="1"/>
</dbReference>
<dbReference type="GO" id="GO:0016787">
    <property type="term" value="F:hydrolase activity"/>
    <property type="evidence" value="ECO:0007669"/>
    <property type="project" value="UniProtKB-KW"/>
</dbReference>
<feature type="domain" description="Alpha/beta hydrolase fold-3" evidence="4">
    <location>
        <begin position="70"/>
        <end position="268"/>
    </location>
</feature>
<dbReference type="InterPro" id="IPR050300">
    <property type="entry name" value="GDXG_lipolytic_enzyme"/>
</dbReference>
<evidence type="ECO:0000313" key="6">
    <source>
        <dbReference type="Proteomes" id="UP001317629"/>
    </source>
</evidence>
<organism evidence="5 6">
    <name type="scientific">Methylocystis iwaonis</name>
    <dbReference type="NCBI Taxonomy" id="2885079"/>
    <lineage>
        <taxon>Bacteria</taxon>
        <taxon>Pseudomonadati</taxon>
        <taxon>Pseudomonadota</taxon>
        <taxon>Alphaproteobacteria</taxon>
        <taxon>Hyphomicrobiales</taxon>
        <taxon>Methylocystaceae</taxon>
        <taxon>Methylocystis</taxon>
    </lineage>
</organism>
<proteinExistence type="inferred from homology"/>
<dbReference type="PANTHER" id="PTHR48081:SF30">
    <property type="entry name" value="ACETYL-HYDROLASE LIPR-RELATED"/>
    <property type="match status" value="1"/>
</dbReference>
<comment type="similarity">
    <text evidence="1">Belongs to the 'GDXG' lipolytic enzyme family.</text>
</comment>
<dbReference type="Proteomes" id="UP001317629">
    <property type="component" value="Chromosome"/>
</dbReference>
<accession>A0ABM8E4L0</accession>
<evidence type="ECO:0000259" key="4">
    <source>
        <dbReference type="Pfam" id="PF07859"/>
    </source>
</evidence>
<dbReference type="InterPro" id="IPR013094">
    <property type="entry name" value="AB_hydrolase_3"/>
</dbReference>
<dbReference type="EMBL" id="AP027142">
    <property type="protein sequence ID" value="BDV32833.1"/>
    <property type="molecule type" value="Genomic_DNA"/>
</dbReference>
<dbReference type="Gene3D" id="3.40.50.1820">
    <property type="entry name" value="alpha/beta hydrolase"/>
    <property type="match status" value="1"/>
</dbReference>
<evidence type="ECO:0000256" key="3">
    <source>
        <dbReference type="PROSITE-ProRule" id="PRU10038"/>
    </source>
</evidence>
<keyword evidence="2 5" id="KW-0378">Hydrolase</keyword>
<dbReference type="PROSITE" id="PS01174">
    <property type="entry name" value="LIPASE_GDXG_SER"/>
    <property type="match status" value="1"/>
</dbReference>
<evidence type="ECO:0000256" key="2">
    <source>
        <dbReference type="ARBA" id="ARBA00022801"/>
    </source>
</evidence>
<feature type="active site" evidence="3">
    <location>
        <position position="141"/>
    </location>
</feature>
<evidence type="ECO:0000256" key="1">
    <source>
        <dbReference type="ARBA" id="ARBA00010515"/>
    </source>
</evidence>
<dbReference type="RefSeq" id="WP_281930059.1">
    <property type="nucleotide sequence ID" value="NZ_AP027142.1"/>
</dbReference>
<reference evidence="5 6" key="1">
    <citation type="journal article" date="2023" name="Int. J. Syst. Evol. Microbiol.">
        <title>Methylocystis iwaonis sp. nov., a type II methane-oxidizing bacterium from surface soil of a rice paddy field in Japan, and emended description of the genus Methylocystis (ex Whittenbury et al. 1970) Bowman et al. 1993.</title>
        <authorList>
            <person name="Kaise H."/>
            <person name="Sawadogo J.B."/>
            <person name="Alam M.S."/>
            <person name="Ueno C."/>
            <person name="Dianou D."/>
            <person name="Shinjo R."/>
            <person name="Asakawa S."/>
        </authorList>
    </citation>
    <scope>NUCLEOTIDE SEQUENCE [LARGE SCALE GENOMIC DNA]</scope>
    <source>
        <strain evidence="5 6">SS37A-Re</strain>
    </source>
</reference>
<sequence length="297" mass="32126">MTERQASLAARRTSALLRKFVKPRLLGTIASLRRFQALVERVSPEKRAPFIPDVPGDWVPATGAPVGATLVYLYGGAFLVGSSRLFRFIARDFARAGFDVFTPDYRLAPEHIFPAALDDVLHAYKALLASRPGPIVLAGDSAGGGLAVALMLRARDEGLPLPKAAALFSPWTDLAVAGPSARENEEKDALFTRRVILSGARSALGRTSGKNPLASPVYADLSGLPPLIIHTGRDEALRDDSTRLVERARAAGVEVDCELWPDVPHAWQWMGFIPEARESRDKAIAFLKQKLAVDAAV</sequence>
<protein>
    <submittedName>
        <fullName evidence="5">Hydrolase</fullName>
    </submittedName>
</protein>
<dbReference type="InterPro" id="IPR029058">
    <property type="entry name" value="AB_hydrolase_fold"/>
</dbReference>
<dbReference type="PANTHER" id="PTHR48081">
    <property type="entry name" value="AB HYDROLASE SUPERFAMILY PROTEIN C4A8.06C"/>
    <property type="match status" value="1"/>
</dbReference>